<name>A0A2P1PR64_9GAMM</name>
<evidence type="ECO:0000256" key="6">
    <source>
        <dbReference type="ARBA" id="ARBA00011940"/>
    </source>
</evidence>
<feature type="binding site" evidence="13">
    <location>
        <begin position="232"/>
        <end position="233"/>
    </location>
    <ligand>
        <name>substrate</name>
    </ligand>
</feature>
<gene>
    <name evidence="13" type="primary">tpiA</name>
    <name evidence="15" type="ORF">C7S18_09010</name>
</gene>
<protein>
    <recommendedName>
        <fullName evidence="7 13">Triosephosphate isomerase</fullName>
        <shortName evidence="13">TIM</shortName>
        <shortName evidence="13">TPI</shortName>
        <ecNumber evidence="6 13">5.3.1.1</ecNumber>
    </recommendedName>
    <alternativeName>
        <fullName evidence="13">Triose-phosphate isomerase</fullName>
    </alternativeName>
</protein>
<feature type="binding site" evidence="13">
    <location>
        <begin position="9"/>
        <end position="11"/>
    </location>
    <ligand>
        <name>substrate</name>
    </ligand>
</feature>
<evidence type="ECO:0000313" key="16">
    <source>
        <dbReference type="Proteomes" id="UP000241074"/>
    </source>
</evidence>
<dbReference type="UniPathway" id="UPA00138"/>
<evidence type="ECO:0000256" key="7">
    <source>
        <dbReference type="ARBA" id="ARBA00019397"/>
    </source>
</evidence>
<reference evidence="15 16" key="2">
    <citation type="submission" date="2018-03" db="EMBL/GenBank/DDBJ databases">
        <authorList>
            <person name="Keele B.F."/>
        </authorList>
    </citation>
    <scope>NUCLEOTIDE SEQUENCE [LARGE SCALE GENOMIC DNA]</scope>
    <source>
        <strain evidence="15 16">D13</strain>
    </source>
</reference>
<proteinExistence type="inferred from homology"/>
<comment type="pathway">
    <text evidence="13 14">Carbohydrate degradation; glycolysis; D-glyceraldehyde 3-phosphate from glycerone phosphate: step 1/1.</text>
</comment>
<evidence type="ECO:0000256" key="2">
    <source>
        <dbReference type="ARBA" id="ARBA00004742"/>
    </source>
</evidence>
<dbReference type="OrthoDB" id="9809429at2"/>
<organism evidence="15 16">
    <name type="scientific">Ahniella affigens</name>
    <dbReference type="NCBI Taxonomy" id="2021234"/>
    <lineage>
        <taxon>Bacteria</taxon>
        <taxon>Pseudomonadati</taxon>
        <taxon>Pseudomonadota</taxon>
        <taxon>Gammaproteobacteria</taxon>
        <taxon>Lysobacterales</taxon>
        <taxon>Rhodanobacteraceae</taxon>
        <taxon>Ahniella</taxon>
    </lineage>
</organism>
<dbReference type="InterPro" id="IPR020861">
    <property type="entry name" value="Triosephosphate_isomerase_AS"/>
</dbReference>
<dbReference type="NCBIfam" id="TIGR00419">
    <property type="entry name" value="tim"/>
    <property type="match status" value="1"/>
</dbReference>
<keyword evidence="11 13" id="KW-0413">Isomerase</keyword>
<evidence type="ECO:0000256" key="14">
    <source>
        <dbReference type="RuleBase" id="RU363013"/>
    </source>
</evidence>
<dbReference type="CDD" id="cd00311">
    <property type="entry name" value="TIM"/>
    <property type="match status" value="1"/>
</dbReference>
<dbReference type="UniPathway" id="UPA00109">
    <property type="reaction ID" value="UER00189"/>
</dbReference>
<keyword evidence="16" id="KW-1185">Reference proteome</keyword>
<dbReference type="EMBL" id="CP027860">
    <property type="protein sequence ID" value="AVP97322.1"/>
    <property type="molecule type" value="Genomic_DNA"/>
</dbReference>
<evidence type="ECO:0000256" key="1">
    <source>
        <dbReference type="ARBA" id="ARBA00000474"/>
    </source>
</evidence>
<dbReference type="PANTHER" id="PTHR21139:SF42">
    <property type="entry name" value="TRIOSEPHOSPHATE ISOMERASE"/>
    <property type="match status" value="1"/>
</dbReference>
<feature type="active site" description="Proton acceptor" evidence="13">
    <location>
        <position position="166"/>
    </location>
</feature>
<evidence type="ECO:0000256" key="5">
    <source>
        <dbReference type="ARBA" id="ARBA00011738"/>
    </source>
</evidence>
<dbReference type="InterPro" id="IPR000652">
    <property type="entry name" value="Triosephosphate_isomerase"/>
</dbReference>
<dbReference type="GO" id="GO:0006096">
    <property type="term" value="P:glycolytic process"/>
    <property type="evidence" value="ECO:0007669"/>
    <property type="project" value="UniProtKB-UniRule"/>
</dbReference>
<evidence type="ECO:0000256" key="13">
    <source>
        <dbReference type="HAMAP-Rule" id="MF_00147"/>
    </source>
</evidence>
<dbReference type="FunFam" id="3.20.20.70:FF:000020">
    <property type="entry name" value="Triosephosphate isomerase"/>
    <property type="match status" value="1"/>
</dbReference>
<accession>A0A2P1PR64</accession>
<reference evidence="15 16" key="1">
    <citation type="submission" date="2018-03" db="EMBL/GenBank/DDBJ databases">
        <title>Ahniella affigens gen. nov., sp. nov., a gammaproteobacterium isolated from sandy soil near a stream.</title>
        <authorList>
            <person name="Ko Y."/>
            <person name="Kim J.-H."/>
        </authorList>
    </citation>
    <scope>NUCLEOTIDE SEQUENCE [LARGE SCALE GENOMIC DNA]</scope>
    <source>
        <strain evidence="15 16">D13</strain>
    </source>
</reference>
<evidence type="ECO:0000256" key="10">
    <source>
        <dbReference type="ARBA" id="ARBA00023152"/>
    </source>
</evidence>
<evidence type="ECO:0000256" key="9">
    <source>
        <dbReference type="ARBA" id="ARBA00022490"/>
    </source>
</evidence>
<dbReference type="GO" id="GO:0019563">
    <property type="term" value="P:glycerol catabolic process"/>
    <property type="evidence" value="ECO:0007669"/>
    <property type="project" value="TreeGrafter"/>
</dbReference>
<keyword evidence="9 13" id="KW-0963">Cytoplasm</keyword>
<dbReference type="GO" id="GO:0005829">
    <property type="term" value="C:cytosol"/>
    <property type="evidence" value="ECO:0007669"/>
    <property type="project" value="TreeGrafter"/>
</dbReference>
<evidence type="ECO:0000256" key="12">
    <source>
        <dbReference type="ARBA" id="ARBA00055680"/>
    </source>
</evidence>
<evidence type="ECO:0000256" key="3">
    <source>
        <dbReference type="ARBA" id="ARBA00004939"/>
    </source>
</evidence>
<dbReference type="EC" id="5.3.1.1" evidence="6 13"/>
<evidence type="ECO:0000256" key="8">
    <source>
        <dbReference type="ARBA" id="ARBA00022432"/>
    </source>
</evidence>
<dbReference type="Proteomes" id="UP000241074">
    <property type="component" value="Chromosome"/>
</dbReference>
<dbReference type="RefSeq" id="WP_106891246.1">
    <property type="nucleotide sequence ID" value="NZ_CP027860.1"/>
</dbReference>
<feature type="binding site" evidence="13">
    <location>
        <position position="211"/>
    </location>
    <ligand>
        <name>substrate</name>
    </ligand>
</feature>
<dbReference type="SUPFAM" id="SSF51351">
    <property type="entry name" value="Triosephosphate isomerase (TIM)"/>
    <property type="match status" value="1"/>
</dbReference>
<dbReference type="InterPro" id="IPR035990">
    <property type="entry name" value="TIM_sf"/>
</dbReference>
<keyword evidence="10 13" id="KW-0324">Glycolysis</keyword>
<comment type="subunit">
    <text evidence="5 13 14">Homodimer.</text>
</comment>
<evidence type="ECO:0000256" key="11">
    <source>
        <dbReference type="ARBA" id="ARBA00023235"/>
    </source>
</evidence>
<evidence type="ECO:0000256" key="4">
    <source>
        <dbReference type="ARBA" id="ARBA00007422"/>
    </source>
</evidence>
<dbReference type="Pfam" id="PF00121">
    <property type="entry name" value="TIM"/>
    <property type="match status" value="1"/>
</dbReference>
<dbReference type="PROSITE" id="PS51440">
    <property type="entry name" value="TIM_2"/>
    <property type="match status" value="1"/>
</dbReference>
<comment type="pathway">
    <text evidence="2 13 14">Carbohydrate biosynthesis; gluconeogenesis.</text>
</comment>
<dbReference type="PANTHER" id="PTHR21139">
    <property type="entry name" value="TRIOSEPHOSPHATE ISOMERASE"/>
    <property type="match status" value="1"/>
</dbReference>
<evidence type="ECO:0000313" key="15">
    <source>
        <dbReference type="EMBL" id="AVP97322.1"/>
    </source>
</evidence>
<feature type="active site" description="Electrophile" evidence="13">
    <location>
        <position position="94"/>
    </location>
</feature>
<dbReference type="HAMAP" id="MF_00147_B">
    <property type="entry name" value="TIM_B"/>
    <property type="match status" value="1"/>
</dbReference>
<dbReference type="Gene3D" id="3.20.20.70">
    <property type="entry name" value="Aldolase class I"/>
    <property type="match status" value="1"/>
</dbReference>
<feature type="binding site" evidence="13">
    <location>
        <position position="172"/>
    </location>
    <ligand>
        <name>substrate</name>
    </ligand>
</feature>
<dbReference type="PROSITE" id="PS00171">
    <property type="entry name" value="TIM_1"/>
    <property type="match status" value="1"/>
</dbReference>
<dbReference type="InterPro" id="IPR013785">
    <property type="entry name" value="Aldolase_TIM"/>
</dbReference>
<comment type="function">
    <text evidence="12 13">Involved in the gluconeogenesis. Catalyzes stereospecifically the conversion of dihydroxyacetone phosphate (DHAP) to D-glyceraldehyde-3-phosphate (G3P).</text>
</comment>
<comment type="catalytic activity">
    <reaction evidence="1 13 14">
        <text>D-glyceraldehyde 3-phosphate = dihydroxyacetone phosphate</text>
        <dbReference type="Rhea" id="RHEA:18585"/>
        <dbReference type="ChEBI" id="CHEBI:57642"/>
        <dbReference type="ChEBI" id="CHEBI:59776"/>
        <dbReference type="EC" id="5.3.1.1"/>
    </reaction>
</comment>
<dbReference type="GO" id="GO:0004807">
    <property type="term" value="F:triose-phosphate isomerase activity"/>
    <property type="evidence" value="ECO:0007669"/>
    <property type="project" value="UniProtKB-UniRule"/>
</dbReference>
<comment type="subcellular location">
    <subcellularLocation>
        <location evidence="13 14">Cytoplasm</location>
    </subcellularLocation>
</comment>
<sequence length="249" mass="25917">MRRKLVAGNWKMFGSLARNQALVTDVLAGLPQGNCEVAVCPPYVYLAQVAQLTAGSRVQLGAQDLSPKAEGAYTGDVAGPMLKELGATLVLVGHSERRHGHGENDSQVAEKFVAAQAHGLLPVLCLGETLAEREAGETELVLARQLDAVTQRAGVAALANAVLAYEPVWAIGTGKTASPEQAEAAHAFLRSRIAKQDAMIADSLRILYGGSVKAGNAEAIFAKPNVDGGLIGGASLVVQEFLSIIAAAR</sequence>
<dbReference type="AlphaFoldDB" id="A0A2P1PR64"/>
<dbReference type="InterPro" id="IPR022896">
    <property type="entry name" value="TrioseP_Isoase_bac/euk"/>
</dbReference>
<keyword evidence="8 13" id="KW-0312">Gluconeogenesis</keyword>
<dbReference type="GO" id="GO:0046166">
    <property type="term" value="P:glyceraldehyde-3-phosphate biosynthetic process"/>
    <property type="evidence" value="ECO:0007669"/>
    <property type="project" value="TreeGrafter"/>
</dbReference>
<dbReference type="GO" id="GO:0006094">
    <property type="term" value="P:gluconeogenesis"/>
    <property type="evidence" value="ECO:0007669"/>
    <property type="project" value="UniProtKB-UniRule"/>
</dbReference>
<dbReference type="KEGG" id="xba:C7S18_09010"/>
<comment type="similarity">
    <text evidence="4 13 14">Belongs to the triosephosphate isomerase family.</text>
</comment>
<comment type="pathway">
    <text evidence="3">Carbohydrate metabolism; erythritol degradation.</text>
</comment>